<feature type="signal peptide" evidence="2">
    <location>
        <begin position="1"/>
        <end position="32"/>
    </location>
</feature>
<feature type="chain" id="PRO_5043947715" evidence="2">
    <location>
        <begin position="33"/>
        <end position="161"/>
    </location>
</feature>
<evidence type="ECO:0000256" key="2">
    <source>
        <dbReference type="SAM" id="SignalP"/>
    </source>
</evidence>
<name>A0AAW7XLW5_9GAMM</name>
<organism evidence="3 4">
    <name type="scientific">Neptunomonas phycophila</name>
    <dbReference type="NCBI Taxonomy" id="1572645"/>
    <lineage>
        <taxon>Bacteria</taxon>
        <taxon>Pseudomonadati</taxon>
        <taxon>Pseudomonadota</taxon>
        <taxon>Gammaproteobacteria</taxon>
        <taxon>Oceanospirillales</taxon>
        <taxon>Oceanospirillaceae</taxon>
        <taxon>Neptunomonas</taxon>
    </lineage>
</organism>
<sequence>MQNNTLRCQIVGAKGARWLLVVCSLFSGLAAAVDEPMPYTLVYPNGYAEGTDNGATAYASKRRGDFDSEPMTVIQPIDKPSDLPSPTIIAPSSSPAVFEFKAGKVASKSDLTGEDAVFQRIYDDQEADRCVLNRQACEQEEQEKKQNRQFISSGDLAPAPR</sequence>
<comment type="caution">
    <text evidence="3">The sequence shown here is derived from an EMBL/GenBank/DDBJ whole genome shotgun (WGS) entry which is preliminary data.</text>
</comment>
<dbReference type="EMBL" id="JAUOPG010000009">
    <property type="protein sequence ID" value="MDO6454662.1"/>
    <property type="molecule type" value="Genomic_DNA"/>
</dbReference>
<accession>A0AAW7XLW5</accession>
<feature type="region of interest" description="Disordered" evidence="1">
    <location>
        <begin position="139"/>
        <end position="161"/>
    </location>
</feature>
<proteinExistence type="predicted"/>
<dbReference type="AlphaFoldDB" id="A0AAW7XLW5"/>
<gene>
    <name evidence="3" type="ORF">Q4490_13895</name>
</gene>
<dbReference type="RefSeq" id="WP_303551427.1">
    <property type="nucleotide sequence ID" value="NZ_JAUOPG010000009.1"/>
</dbReference>
<reference evidence="3" key="1">
    <citation type="submission" date="2023-07" db="EMBL/GenBank/DDBJ databases">
        <title>Genome content predicts the carbon catabolic preferences of heterotrophic bacteria.</title>
        <authorList>
            <person name="Gralka M."/>
        </authorList>
    </citation>
    <scope>NUCLEOTIDE SEQUENCE</scope>
    <source>
        <strain evidence="3">I2M16</strain>
    </source>
</reference>
<protein>
    <submittedName>
        <fullName evidence="3">Uncharacterized protein</fullName>
    </submittedName>
</protein>
<keyword evidence="2" id="KW-0732">Signal</keyword>
<evidence type="ECO:0000313" key="4">
    <source>
        <dbReference type="Proteomes" id="UP001169862"/>
    </source>
</evidence>
<evidence type="ECO:0000256" key="1">
    <source>
        <dbReference type="SAM" id="MobiDB-lite"/>
    </source>
</evidence>
<evidence type="ECO:0000313" key="3">
    <source>
        <dbReference type="EMBL" id="MDO6454662.1"/>
    </source>
</evidence>
<dbReference type="Proteomes" id="UP001169862">
    <property type="component" value="Unassembled WGS sequence"/>
</dbReference>